<evidence type="ECO:0000313" key="2">
    <source>
        <dbReference type="EMBL" id="OGY43050.1"/>
    </source>
</evidence>
<feature type="region of interest" description="Disordered" evidence="1">
    <location>
        <begin position="1"/>
        <end position="46"/>
    </location>
</feature>
<dbReference type="EMBL" id="MHIB01000045">
    <property type="protein sequence ID" value="OGY43050.1"/>
    <property type="molecule type" value="Genomic_DNA"/>
</dbReference>
<dbReference type="Proteomes" id="UP000178930">
    <property type="component" value="Unassembled WGS sequence"/>
</dbReference>
<dbReference type="STRING" id="1797532.A2729_03730"/>
<organism evidence="2 3">
    <name type="scientific">Candidatus Buchananbacteria bacterium RIFCSPHIGHO2_01_FULL_39_14</name>
    <dbReference type="NCBI Taxonomy" id="1797532"/>
    <lineage>
        <taxon>Bacteria</taxon>
        <taxon>Candidatus Buchananiibacteriota</taxon>
    </lineage>
</organism>
<evidence type="ECO:0000256" key="1">
    <source>
        <dbReference type="SAM" id="MobiDB-lite"/>
    </source>
</evidence>
<evidence type="ECO:0000313" key="3">
    <source>
        <dbReference type="Proteomes" id="UP000178930"/>
    </source>
</evidence>
<reference evidence="2 3" key="1">
    <citation type="journal article" date="2016" name="Nat. Commun.">
        <title>Thousands of microbial genomes shed light on interconnected biogeochemical processes in an aquifer system.</title>
        <authorList>
            <person name="Anantharaman K."/>
            <person name="Brown C.T."/>
            <person name="Hug L.A."/>
            <person name="Sharon I."/>
            <person name="Castelle C.J."/>
            <person name="Probst A.J."/>
            <person name="Thomas B.C."/>
            <person name="Singh A."/>
            <person name="Wilkins M.J."/>
            <person name="Karaoz U."/>
            <person name="Brodie E.L."/>
            <person name="Williams K.H."/>
            <person name="Hubbard S.S."/>
            <person name="Banfield J.F."/>
        </authorList>
    </citation>
    <scope>NUCLEOTIDE SEQUENCE [LARGE SCALE GENOMIC DNA]</scope>
</reference>
<comment type="caution">
    <text evidence="2">The sequence shown here is derived from an EMBL/GenBank/DDBJ whole genome shotgun (WGS) entry which is preliminary data.</text>
</comment>
<name>A0A1G1XTY6_9BACT</name>
<accession>A0A1G1XTY6</accession>
<dbReference type="AlphaFoldDB" id="A0A1G1XTY6"/>
<feature type="compositionally biased region" description="Polar residues" evidence="1">
    <location>
        <begin position="1"/>
        <end position="11"/>
    </location>
</feature>
<protein>
    <submittedName>
        <fullName evidence="2">Uncharacterized protein</fullName>
    </submittedName>
</protein>
<sequence>MRHTGLKTNNKIAPPKKFASSSEGAAEGGCGGNSAAPERPAERSEAGQCRFHFLDLCIRFGKMISKICEGFNSGAIKLDTNSFFEDERVRSPRGHTAHNSGQSYQ</sequence>
<proteinExistence type="predicted"/>
<gene>
    <name evidence="2" type="ORF">A2729_03730</name>
</gene>